<reference evidence="1 2" key="1">
    <citation type="submission" date="2014-11" db="EMBL/GenBank/DDBJ databases">
        <title>Draft Genome Sequence of Vibrio piscirenalis strains CECT 8603T and CECT 8604, two marine Gammaproteobacterium isolated from cultured gilthead sea bream (Sparus aurata).</title>
        <authorList>
            <person name="Arahal D.R."/>
            <person name="Rodrigo-Torres L."/>
            <person name="Lucena T."/>
            <person name="Pujalte M.J."/>
        </authorList>
    </citation>
    <scope>NUCLEOTIDE SEQUENCE [LARGE SCALE GENOMIC DNA]</scope>
    <source>
        <strain evidence="1 2">DCR 1-4-2</strain>
    </source>
</reference>
<dbReference type="AlphaFoldDB" id="A0A0C2NJH9"/>
<dbReference type="RefSeq" id="WP_040992466.1">
    <property type="nucleotide sequence ID" value="NZ_JBFRUC010000004.1"/>
</dbReference>
<gene>
    <name evidence="1" type="ORF">OJ16_17185</name>
</gene>
<sequence>MRQHISMAFYCLASVVIVLQLSTSFISLSNEQTKQQLLHTVTKQAEKAPVVVESKPKIDFQKMAEDMANEKY</sequence>
<name>A0A0C2NJH9_9VIBR</name>
<dbReference type="OrthoDB" id="5895322at2"/>
<keyword evidence="2" id="KW-1185">Reference proteome</keyword>
<dbReference type="Proteomes" id="UP000031672">
    <property type="component" value="Unassembled WGS sequence"/>
</dbReference>
<dbReference type="STRING" id="1461322.OJ16_17185"/>
<evidence type="ECO:0000313" key="1">
    <source>
        <dbReference type="EMBL" id="KII76520.1"/>
    </source>
</evidence>
<accession>A0A0C2NJH9</accession>
<organism evidence="1 2">
    <name type="scientific">Vibrio renipiscarius</name>
    <dbReference type="NCBI Taxonomy" id="1461322"/>
    <lineage>
        <taxon>Bacteria</taxon>
        <taxon>Pseudomonadati</taxon>
        <taxon>Pseudomonadota</taxon>
        <taxon>Gammaproteobacteria</taxon>
        <taxon>Vibrionales</taxon>
        <taxon>Vibrionaceae</taxon>
        <taxon>Vibrio</taxon>
    </lineage>
</organism>
<protein>
    <submittedName>
        <fullName evidence="1">Uncharacterized protein</fullName>
    </submittedName>
</protein>
<comment type="caution">
    <text evidence="1">The sequence shown here is derived from an EMBL/GenBank/DDBJ whole genome shotgun (WGS) entry which is preliminary data.</text>
</comment>
<dbReference type="EMBL" id="JTKH01000024">
    <property type="protein sequence ID" value="KII76520.1"/>
    <property type="molecule type" value="Genomic_DNA"/>
</dbReference>
<evidence type="ECO:0000313" key="2">
    <source>
        <dbReference type="Proteomes" id="UP000031672"/>
    </source>
</evidence>
<proteinExistence type="predicted"/>
<accession>A0A0C2K7E3</accession>